<keyword evidence="3" id="KW-1185">Reference proteome</keyword>
<feature type="signal peptide" evidence="1">
    <location>
        <begin position="1"/>
        <end position="23"/>
    </location>
</feature>
<dbReference type="OrthoDB" id="7659063at2"/>
<proteinExistence type="predicted"/>
<dbReference type="EMBL" id="FSRL01000001">
    <property type="protein sequence ID" value="SIO02671.1"/>
    <property type="molecule type" value="Genomic_DNA"/>
</dbReference>
<dbReference type="Proteomes" id="UP000184932">
    <property type="component" value="Unassembled WGS sequence"/>
</dbReference>
<organism evidence="2 3">
    <name type="scientific">Vannielia litorea</name>
    <dbReference type="NCBI Taxonomy" id="1217970"/>
    <lineage>
        <taxon>Bacteria</taxon>
        <taxon>Pseudomonadati</taxon>
        <taxon>Pseudomonadota</taxon>
        <taxon>Alphaproteobacteria</taxon>
        <taxon>Rhodobacterales</taxon>
        <taxon>Paracoccaceae</taxon>
        <taxon>Vannielia</taxon>
    </lineage>
</organism>
<dbReference type="STRING" id="1217970.SAMN05444002_2214"/>
<name>A0A1N6G5D8_9RHOB</name>
<evidence type="ECO:0000256" key="1">
    <source>
        <dbReference type="SAM" id="SignalP"/>
    </source>
</evidence>
<gene>
    <name evidence="2" type="ORF">SAMN05444002_2214</name>
</gene>
<dbReference type="AlphaFoldDB" id="A0A1N6G5D8"/>
<evidence type="ECO:0000313" key="3">
    <source>
        <dbReference type="Proteomes" id="UP000184932"/>
    </source>
</evidence>
<feature type="chain" id="PRO_5012432843" evidence="1">
    <location>
        <begin position="24"/>
        <end position="85"/>
    </location>
</feature>
<sequence length="85" mass="9075">MRTALAFLLVLAACQTTSGGLPAGYFPAGQPIPEEVMAAVPADVRLDQIVVRDGCYYIFQEGAIYPVTTQSMRDAGFDGQPYCIG</sequence>
<evidence type="ECO:0000313" key="2">
    <source>
        <dbReference type="EMBL" id="SIO02671.1"/>
    </source>
</evidence>
<dbReference type="RefSeq" id="WP_074256262.1">
    <property type="nucleotide sequence ID" value="NZ_FSRL01000001.1"/>
</dbReference>
<keyword evidence="1" id="KW-0732">Signal</keyword>
<protein>
    <submittedName>
        <fullName evidence="2">Uncharacterized protein</fullName>
    </submittedName>
</protein>
<reference evidence="3" key="1">
    <citation type="submission" date="2016-11" db="EMBL/GenBank/DDBJ databases">
        <authorList>
            <person name="Varghese N."/>
            <person name="Submissions S."/>
        </authorList>
    </citation>
    <scope>NUCLEOTIDE SEQUENCE [LARGE SCALE GENOMIC DNA]</scope>
    <source>
        <strain evidence="3">DSM 29440</strain>
    </source>
</reference>
<accession>A0A1N6G5D8</accession>